<name>A0A1H1Z7T9_9PSED</name>
<evidence type="ECO:0000313" key="2">
    <source>
        <dbReference type="EMBL" id="SDT29276.1"/>
    </source>
</evidence>
<organism evidence="2 3">
    <name type="scientific">Pseudomonas asplenii</name>
    <dbReference type="NCBI Taxonomy" id="53407"/>
    <lineage>
        <taxon>Bacteria</taxon>
        <taxon>Pseudomonadati</taxon>
        <taxon>Pseudomonadota</taxon>
        <taxon>Gammaproteobacteria</taxon>
        <taxon>Pseudomonadales</taxon>
        <taxon>Pseudomonadaceae</taxon>
        <taxon>Pseudomonas</taxon>
    </lineage>
</organism>
<keyword evidence="1" id="KW-1133">Transmembrane helix</keyword>
<keyword evidence="1" id="KW-0812">Transmembrane</keyword>
<dbReference type="GeneID" id="300209737"/>
<accession>A0A1H1Z7T9</accession>
<sequence length="1349" mass="148612">MRRLLFDDALNNYEVQGAGRAVDDFAHLQRIGALLKDLDIVISGLYLEGREIRIAHGSAVFTVGHLYVQEAPAFVYPCFRDEFVFDFERDIASFALWQAMDGELSASYGALKSQLVTAGVSRVNLALTRDFVAMSRPSGELFRAGKAEQDFLNGLMALYQLGVAQARVRRYRGVTLPSLADGAANHRRKRAIEHSLNLLVGDDVAVAKLYQVISQRHAESRTGMDMLSTYYGHWKGNIKTEQHMSTFLSSINLWSLPADLLVGLRQLNTLRTYGPLRVQLSLPVVGSVAWKEMLVNIDKEFGVIRGTELVRLFGPYSHHYLDLGADYTISNSGLSIKYSIPAVEGVSFDGVVNVIGHGRNIDQHMRSQPESVAQWLHDNILDVHGVAGFRKLKFVNFQACRIHQVLASYIVCLLLKKSRRHFELNRIPVVLAISSPWAPVVLNANRVFGALSATWQEHTLALPGLVLKGLDHVIRTIQVQGVPLQLAVQSGLTGLRGFQDLSNLPYRDYLRLSQVLALDHSFLSGEHYLSSATLELLASGLQTAVQVRNAGLAECARLIRSRFASNFAAIEQIVTTASIVPRSWRANPSTQPFQARLLKAGAVETVKQVVDFLLMLKSATDRGDWLEGLRLYNDTKIKFLIDPYDHRGAERKKFIVDTLFSLTSTSVQRSAQMYNDAFEKFFLLSKQEYQEMTGIDVDRAISYFFLRGTPDTTISPQVFRDLQATAPEPGMLVVDSSVYGSLLGSEQLGVSSRDLRAAFEAGDEPPRLLAAMEQLQQNLKNRRPALGDALSLKHLQDTEENLQRAKTALEKNRLPGPLLKTSARMASGASRLLGAFGVLLDFRTQPFHLDFSSLRSGVFTASDSLAVTKGLFDFTSDVGVALRLRLASSAFRAIWQSRLDQLFFRLNKVLLPLDVLFTAVSLYRNIEGVRLAKSAEEQALYLSMSVIDGVAFGVTLAGFALIAVPGVGVALILAGVALAVVNILLNAIVGLTYLEDYRWDEKVGLFFDNLFGSSSLFAGSLSGPPTALEGITAQQQMRSAADQLFDELRTQGIDLLLTPVLNDSDDEDQTNPLKAIGPQGPNRAQGYTLSPLGMTADELKGWPDAKGQDKSRQVRKGWYLRRTGQARKLMVTLPATPGRQGQVLDFGPLPAVLLFGATPHLLLSMNPFGWAPGESPQEQARQAYQVKLYPGTAYTLQFKKSLLGAKDHDSHFDSHTRLLVPEGDYPSLPQVALDLSAQGDGRETLRELDLADTSLAVIKFKDRSQFRLDLVRAGDGTPCALEQVVRTVQLPAHINFRTGKTHPVMAVVGDGSRVTLRNTSGQSLLLLRPEVKRCDIEIDAAVGGFAISI</sequence>
<evidence type="ECO:0000313" key="3">
    <source>
        <dbReference type="Proteomes" id="UP000199524"/>
    </source>
</evidence>
<feature type="transmembrane region" description="Helical" evidence="1">
    <location>
        <begin position="938"/>
        <end position="963"/>
    </location>
</feature>
<feature type="transmembrane region" description="Helical" evidence="1">
    <location>
        <begin position="969"/>
        <end position="994"/>
    </location>
</feature>
<gene>
    <name evidence="2" type="ORF">SAMN05216598_4868</name>
</gene>
<keyword evidence="3" id="KW-1185">Reference proteome</keyword>
<dbReference type="RefSeq" id="WP_232000383.1">
    <property type="nucleotide sequence ID" value="NZ_LT629777.1"/>
</dbReference>
<keyword evidence="1" id="KW-0472">Membrane</keyword>
<dbReference type="EMBL" id="LT629777">
    <property type="protein sequence ID" value="SDT29276.1"/>
    <property type="molecule type" value="Genomic_DNA"/>
</dbReference>
<evidence type="ECO:0000256" key="1">
    <source>
        <dbReference type="SAM" id="Phobius"/>
    </source>
</evidence>
<proteinExistence type="predicted"/>
<reference evidence="3" key="1">
    <citation type="submission" date="2016-10" db="EMBL/GenBank/DDBJ databases">
        <authorList>
            <person name="Varghese N."/>
            <person name="Submissions S."/>
        </authorList>
    </citation>
    <scope>NUCLEOTIDE SEQUENCE [LARGE SCALE GENOMIC DNA]</scope>
    <source>
        <strain evidence="3">ATCC 23835</strain>
    </source>
</reference>
<protein>
    <submittedName>
        <fullName evidence="2">Uncharacterized protein</fullName>
    </submittedName>
</protein>
<dbReference type="Proteomes" id="UP000199524">
    <property type="component" value="Chromosome I"/>
</dbReference>